<feature type="domain" description="NusG-like N-terminal" evidence="7">
    <location>
        <begin position="1"/>
        <end position="104"/>
    </location>
</feature>
<dbReference type="GO" id="GO:0006353">
    <property type="term" value="P:DNA-templated transcription termination"/>
    <property type="evidence" value="ECO:0007669"/>
    <property type="project" value="UniProtKB-UniRule"/>
</dbReference>
<protein>
    <recommendedName>
        <fullName evidence="5 6">Transcription termination/antitermination protein NusG</fullName>
    </recommendedName>
</protein>
<dbReference type="PANTHER" id="PTHR30265:SF2">
    <property type="entry name" value="TRANSCRIPTION TERMINATION_ANTITERMINATION PROTEIN NUSG"/>
    <property type="match status" value="1"/>
</dbReference>
<name>V6DG55_9BACT</name>
<accession>V6DG55</accession>
<reference evidence="9 10" key="1">
    <citation type="journal article" date="2015" name="Biol. Direct">
        <title>Babela massiliensis, a representative of a widespread bacterial phylum with unusual adaptations to parasitism in amoebae.</title>
        <authorList>
            <person name="Pagnier I."/>
            <person name="Yutin N."/>
            <person name="Croce O."/>
            <person name="Makarova K.S."/>
            <person name="Wolf Y.I."/>
            <person name="Benamar S."/>
            <person name="Raoult D."/>
            <person name="Koonin E.V."/>
            <person name="La Scola B."/>
        </authorList>
    </citation>
    <scope>NUCLEOTIDE SEQUENCE [LARGE SCALE GENOMIC DNA]</scope>
    <source>
        <strain evidence="10">BABL1</strain>
    </source>
</reference>
<dbReference type="GO" id="GO:0031564">
    <property type="term" value="P:transcription antitermination"/>
    <property type="evidence" value="ECO:0007669"/>
    <property type="project" value="UniProtKB-KW"/>
</dbReference>
<comment type="function">
    <text evidence="6">Participates in transcription elongation, termination and antitermination.</text>
</comment>
<comment type="similarity">
    <text evidence="6">Belongs to the NusG family.</text>
</comment>
<organism evidence="9 10">
    <name type="scientific">Candidatus Babela massiliensis</name>
    <dbReference type="NCBI Taxonomy" id="673862"/>
    <lineage>
        <taxon>Bacteria</taxon>
        <taxon>Candidatus Babelota</taxon>
        <taxon>Candidatus Babeliae</taxon>
        <taxon>Candidatus Babeliales</taxon>
        <taxon>Candidatus Babeliaceae</taxon>
        <taxon>Candidatus Babela</taxon>
    </lineage>
</organism>
<evidence type="ECO:0000313" key="10">
    <source>
        <dbReference type="Proteomes" id="UP000018769"/>
    </source>
</evidence>
<dbReference type="eggNOG" id="COG0250">
    <property type="taxonomic scope" value="Bacteria"/>
</dbReference>
<dbReference type="EMBL" id="HG793133">
    <property type="protein sequence ID" value="CDK30545.1"/>
    <property type="molecule type" value="Genomic_DNA"/>
</dbReference>
<dbReference type="SMART" id="SM00739">
    <property type="entry name" value="KOW"/>
    <property type="match status" value="1"/>
</dbReference>
<dbReference type="InterPro" id="IPR047050">
    <property type="entry name" value="NGN"/>
</dbReference>
<evidence type="ECO:0000313" key="9">
    <source>
        <dbReference type="EMBL" id="CDK30545.1"/>
    </source>
</evidence>
<dbReference type="SUPFAM" id="SSF82679">
    <property type="entry name" value="N-utilization substance G protein NusG, N-terminal domain"/>
    <property type="match status" value="1"/>
</dbReference>
<dbReference type="InterPro" id="IPR014722">
    <property type="entry name" value="Rib_uL2_dom2"/>
</dbReference>
<dbReference type="AlphaFoldDB" id="V6DG55"/>
<keyword evidence="4 6" id="KW-0804">Transcription</keyword>
<dbReference type="RefSeq" id="WP_023791840.1">
    <property type="nucleotide sequence ID" value="NC_023003.1"/>
</dbReference>
<evidence type="ECO:0000256" key="5">
    <source>
        <dbReference type="NCBIfam" id="TIGR00922"/>
    </source>
</evidence>
<evidence type="ECO:0000256" key="4">
    <source>
        <dbReference type="ARBA" id="ARBA00023163"/>
    </source>
</evidence>
<dbReference type="GO" id="GO:0005829">
    <property type="term" value="C:cytosol"/>
    <property type="evidence" value="ECO:0007669"/>
    <property type="project" value="TreeGrafter"/>
</dbReference>
<dbReference type="HOGENOM" id="CLU_067287_1_0_7"/>
<dbReference type="Gene3D" id="2.30.30.30">
    <property type="match status" value="1"/>
</dbReference>
<dbReference type="InterPro" id="IPR008991">
    <property type="entry name" value="Translation_prot_SH3-like_sf"/>
</dbReference>
<proteinExistence type="inferred from homology"/>
<evidence type="ECO:0000256" key="2">
    <source>
        <dbReference type="ARBA" id="ARBA00022814"/>
    </source>
</evidence>
<sequence>MKKWYVIQVFAGYEGIIKADIEKSIEEKGLQEYFGDILIPSAKVKQFFDTSDPLKDQQLFPGYMLVEMEAVPEANRLVSSTPRVLKLLNAPLSKKEVERIAAQMRGDVLVSGESHRFELGKEVEIKEGPFAGFMGIIEHIDEESEKLTIMVSIFGRMTPVELNFEQVKQ</sequence>
<dbReference type="CDD" id="cd06091">
    <property type="entry name" value="KOW_NusG"/>
    <property type="match status" value="1"/>
</dbReference>
<dbReference type="GO" id="GO:0006354">
    <property type="term" value="P:DNA-templated transcription elongation"/>
    <property type="evidence" value="ECO:0007669"/>
    <property type="project" value="InterPro"/>
</dbReference>
<gene>
    <name evidence="9" type="primary">nusG</name>
    <name evidence="9" type="ORF">BABL1_gene_474</name>
</gene>
<evidence type="ECO:0000256" key="3">
    <source>
        <dbReference type="ARBA" id="ARBA00023015"/>
    </source>
</evidence>
<dbReference type="CDD" id="cd09891">
    <property type="entry name" value="NGN_Bact_1"/>
    <property type="match status" value="1"/>
</dbReference>
<dbReference type="Gene3D" id="3.30.70.940">
    <property type="entry name" value="NusG, N-terminal domain"/>
    <property type="match status" value="1"/>
</dbReference>
<evidence type="ECO:0000259" key="8">
    <source>
        <dbReference type="SMART" id="SM00739"/>
    </source>
</evidence>
<evidence type="ECO:0000256" key="6">
    <source>
        <dbReference type="RuleBase" id="RU000538"/>
    </source>
</evidence>
<dbReference type="PRINTS" id="PR00338">
    <property type="entry name" value="NUSGTNSCPFCT"/>
</dbReference>
<dbReference type="InterPro" id="IPR036735">
    <property type="entry name" value="NGN_dom_sf"/>
</dbReference>
<dbReference type="Proteomes" id="UP000018769">
    <property type="component" value="Chromosome I"/>
</dbReference>
<dbReference type="GO" id="GO:0032784">
    <property type="term" value="P:regulation of DNA-templated transcription elongation"/>
    <property type="evidence" value="ECO:0007669"/>
    <property type="project" value="InterPro"/>
</dbReference>
<dbReference type="Pfam" id="PF00467">
    <property type="entry name" value="KOW"/>
    <property type="match status" value="1"/>
</dbReference>
<keyword evidence="2 6" id="KW-0889">Transcription antitermination</keyword>
<evidence type="ECO:0000259" key="7">
    <source>
        <dbReference type="SMART" id="SM00738"/>
    </source>
</evidence>
<dbReference type="SMART" id="SM00738">
    <property type="entry name" value="NGN"/>
    <property type="match status" value="1"/>
</dbReference>
<feature type="domain" description="KOW" evidence="8">
    <location>
        <begin position="116"/>
        <end position="143"/>
    </location>
</feature>
<dbReference type="InterPro" id="IPR015869">
    <property type="entry name" value="Transcrpt_antiterm_NusG_bac_CS"/>
</dbReference>
<dbReference type="NCBIfam" id="TIGR00922">
    <property type="entry name" value="nusG"/>
    <property type="match status" value="1"/>
</dbReference>
<dbReference type="InterPro" id="IPR001062">
    <property type="entry name" value="Transcrpt_antiterm_NusG"/>
</dbReference>
<keyword evidence="1 6" id="KW-0806">Transcription termination</keyword>
<dbReference type="PANTHER" id="PTHR30265">
    <property type="entry name" value="RHO-INTERACTING TRANSCRIPTION TERMINATION FACTOR NUSG"/>
    <property type="match status" value="1"/>
</dbReference>
<dbReference type="PROSITE" id="PS01014">
    <property type="entry name" value="NUSG"/>
    <property type="match status" value="1"/>
</dbReference>
<dbReference type="InterPro" id="IPR006645">
    <property type="entry name" value="NGN-like_dom"/>
</dbReference>
<dbReference type="InterPro" id="IPR043425">
    <property type="entry name" value="NusG-like"/>
</dbReference>
<keyword evidence="3 6" id="KW-0805">Transcription regulation</keyword>
<dbReference type="Pfam" id="PF02357">
    <property type="entry name" value="NusG"/>
    <property type="match status" value="1"/>
</dbReference>
<dbReference type="OrthoDB" id="9809075at2"/>
<dbReference type="STRING" id="673862.BABL1_gene_474"/>
<dbReference type="KEGG" id="dpb:BABL1_gene_474"/>
<evidence type="ECO:0000256" key="1">
    <source>
        <dbReference type="ARBA" id="ARBA00022472"/>
    </source>
</evidence>
<dbReference type="InterPro" id="IPR005824">
    <property type="entry name" value="KOW"/>
</dbReference>
<keyword evidence="10" id="KW-1185">Reference proteome</keyword>
<dbReference type="SUPFAM" id="SSF50104">
    <property type="entry name" value="Translation proteins SH3-like domain"/>
    <property type="match status" value="1"/>
</dbReference>